<name>A0A658R0Q5_9BURK</name>
<dbReference type="Proteomes" id="UP000198263">
    <property type="component" value="Unassembled WGS sequence"/>
</dbReference>
<reference evidence="1 2" key="1">
    <citation type="submission" date="2016-01" db="EMBL/GenBank/DDBJ databases">
        <authorList>
            <person name="Peeters C."/>
        </authorList>
    </citation>
    <scope>NUCLEOTIDE SEQUENCE [LARGE SCALE GENOMIC DNA]</scope>
    <source>
        <strain evidence="1">LMG 29315</strain>
    </source>
</reference>
<organism evidence="1 2">
    <name type="scientific">Caballeronia concitans</name>
    <dbReference type="NCBI Taxonomy" id="1777133"/>
    <lineage>
        <taxon>Bacteria</taxon>
        <taxon>Pseudomonadati</taxon>
        <taxon>Pseudomonadota</taxon>
        <taxon>Betaproteobacteria</taxon>
        <taxon>Burkholderiales</taxon>
        <taxon>Burkholderiaceae</taxon>
        <taxon>Caballeronia</taxon>
    </lineage>
</organism>
<dbReference type="AlphaFoldDB" id="A0A658R0Q5"/>
<evidence type="ECO:0000313" key="1">
    <source>
        <dbReference type="EMBL" id="SAL38287.1"/>
    </source>
</evidence>
<accession>A0A658R0Q5</accession>
<protein>
    <submittedName>
        <fullName evidence="1">Uncharacterized protein</fullName>
    </submittedName>
</protein>
<comment type="caution">
    <text evidence="1">The sequence shown here is derived from an EMBL/GenBank/DDBJ whole genome shotgun (WGS) entry which is preliminary data.</text>
</comment>
<sequence length="74" mass="8675">MTETLIERVQELIDRAKKLRMKSVAIPVSELEELVRRCEVDRADRLVLAAKGRLNAEQDRALEKLAKRLYALWR</sequence>
<gene>
    <name evidence="1" type="ORF">AWB72_03890</name>
</gene>
<evidence type="ECO:0000313" key="2">
    <source>
        <dbReference type="Proteomes" id="UP000198263"/>
    </source>
</evidence>
<proteinExistence type="predicted"/>
<dbReference type="EMBL" id="FCNV02000009">
    <property type="protein sequence ID" value="SAL38287.1"/>
    <property type="molecule type" value="Genomic_DNA"/>
</dbReference>
<keyword evidence="2" id="KW-1185">Reference proteome</keyword>